<keyword evidence="8" id="KW-0472">Membrane</keyword>
<name>A0AA92C223_RHIRH</name>
<keyword evidence="8" id="KW-0812">Transmembrane</keyword>
<dbReference type="EMBL" id="QDFR01000004">
    <property type="protein sequence ID" value="PVE53033.1"/>
    <property type="molecule type" value="Genomic_DNA"/>
</dbReference>
<dbReference type="InterPro" id="IPR036097">
    <property type="entry name" value="HisK_dim/P_sf"/>
</dbReference>
<dbReference type="SUPFAM" id="SSF55785">
    <property type="entry name" value="PYP-like sensor domain (PAS domain)"/>
    <property type="match status" value="2"/>
</dbReference>
<evidence type="ECO:0000256" key="8">
    <source>
        <dbReference type="SAM" id="Phobius"/>
    </source>
</evidence>
<feature type="coiled-coil region" evidence="7">
    <location>
        <begin position="107"/>
        <end position="141"/>
    </location>
</feature>
<feature type="transmembrane region" description="Helical" evidence="8">
    <location>
        <begin position="83"/>
        <end position="104"/>
    </location>
</feature>
<dbReference type="Pfam" id="PF12860">
    <property type="entry name" value="PAS_7"/>
    <property type="match status" value="2"/>
</dbReference>
<dbReference type="PANTHER" id="PTHR43711:SF1">
    <property type="entry name" value="HISTIDINE KINASE 1"/>
    <property type="match status" value="1"/>
</dbReference>
<evidence type="ECO:0000256" key="3">
    <source>
        <dbReference type="ARBA" id="ARBA00022553"/>
    </source>
</evidence>
<keyword evidence="4" id="KW-0808">Transferase</keyword>
<keyword evidence="5" id="KW-0418">Kinase</keyword>
<dbReference type="SMART" id="SM00388">
    <property type="entry name" value="HisKA"/>
    <property type="match status" value="1"/>
</dbReference>
<evidence type="ECO:0000256" key="1">
    <source>
        <dbReference type="ARBA" id="ARBA00000085"/>
    </source>
</evidence>
<proteinExistence type="predicted"/>
<evidence type="ECO:0000256" key="6">
    <source>
        <dbReference type="ARBA" id="ARBA00023012"/>
    </source>
</evidence>
<keyword evidence="8" id="KW-1133">Transmembrane helix</keyword>
<evidence type="ECO:0000259" key="9">
    <source>
        <dbReference type="PROSITE" id="PS50109"/>
    </source>
</evidence>
<dbReference type="SUPFAM" id="SSF47384">
    <property type="entry name" value="Homodimeric domain of signal transducing histidine kinase"/>
    <property type="match status" value="1"/>
</dbReference>
<gene>
    <name evidence="10" type="ORF">DC430_13870</name>
</gene>
<dbReference type="CDD" id="cd00082">
    <property type="entry name" value="HisKA"/>
    <property type="match status" value="1"/>
</dbReference>
<evidence type="ECO:0000256" key="7">
    <source>
        <dbReference type="SAM" id="Coils"/>
    </source>
</evidence>
<comment type="catalytic activity">
    <reaction evidence="1">
        <text>ATP + protein L-histidine = ADP + protein N-phospho-L-histidine.</text>
        <dbReference type="EC" id="2.7.13.3"/>
    </reaction>
</comment>
<dbReference type="InterPro" id="IPR035965">
    <property type="entry name" value="PAS-like_dom_sf"/>
</dbReference>
<dbReference type="PANTHER" id="PTHR43711">
    <property type="entry name" value="TWO-COMPONENT HISTIDINE KINASE"/>
    <property type="match status" value="1"/>
</dbReference>
<dbReference type="GO" id="GO:0000155">
    <property type="term" value="F:phosphorelay sensor kinase activity"/>
    <property type="evidence" value="ECO:0007669"/>
    <property type="project" value="InterPro"/>
</dbReference>
<dbReference type="Gene3D" id="1.10.287.130">
    <property type="match status" value="1"/>
</dbReference>
<dbReference type="SUPFAM" id="SSF55874">
    <property type="entry name" value="ATPase domain of HSP90 chaperone/DNA topoisomerase II/histidine kinase"/>
    <property type="match status" value="1"/>
</dbReference>
<comment type="caution">
    <text evidence="10">The sequence shown here is derived from an EMBL/GenBank/DDBJ whole genome shotgun (WGS) entry which is preliminary data.</text>
</comment>
<dbReference type="Pfam" id="PF02518">
    <property type="entry name" value="HATPase_c"/>
    <property type="match status" value="1"/>
</dbReference>
<reference evidence="10 11" key="1">
    <citation type="submission" date="2018-04" db="EMBL/GenBank/DDBJ databases">
        <authorList>
            <person name="Hagen T."/>
        </authorList>
    </citation>
    <scope>NUCLEOTIDE SEQUENCE [LARGE SCALE GENOMIC DNA]</scope>
    <source>
        <strain evidence="10 11">TPD7009</strain>
    </source>
</reference>
<protein>
    <recommendedName>
        <fullName evidence="2">histidine kinase</fullName>
        <ecNumber evidence="2">2.7.13.3</ecNumber>
    </recommendedName>
</protein>
<dbReference type="InterPro" id="IPR036890">
    <property type="entry name" value="HATPase_C_sf"/>
</dbReference>
<evidence type="ECO:0000256" key="2">
    <source>
        <dbReference type="ARBA" id="ARBA00012438"/>
    </source>
</evidence>
<dbReference type="SMART" id="SM00387">
    <property type="entry name" value="HATPase_c"/>
    <property type="match status" value="1"/>
</dbReference>
<dbReference type="Gene3D" id="3.30.450.20">
    <property type="entry name" value="PAS domain"/>
    <property type="match status" value="1"/>
</dbReference>
<dbReference type="CDD" id="cd00075">
    <property type="entry name" value="HATPase"/>
    <property type="match status" value="1"/>
</dbReference>
<dbReference type="InterPro" id="IPR005467">
    <property type="entry name" value="His_kinase_dom"/>
</dbReference>
<dbReference type="InterPro" id="IPR003661">
    <property type="entry name" value="HisK_dim/P_dom"/>
</dbReference>
<dbReference type="InterPro" id="IPR003594">
    <property type="entry name" value="HATPase_dom"/>
</dbReference>
<dbReference type="EC" id="2.7.13.3" evidence="2"/>
<evidence type="ECO:0000256" key="5">
    <source>
        <dbReference type="ARBA" id="ARBA00022777"/>
    </source>
</evidence>
<evidence type="ECO:0000256" key="4">
    <source>
        <dbReference type="ARBA" id="ARBA00022679"/>
    </source>
</evidence>
<dbReference type="PRINTS" id="PR00344">
    <property type="entry name" value="BCTRLSENSOR"/>
</dbReference>
<dbReference type="Gene3D" id="3.30.565.10">
    <property type="entry name" value="Histidine kinase-like ATPase, C-terminal domain"/>
    <property type="match status" value="1"/>
</dbReference>
<evidence type="ECO:0000313" key="10">
    <source>
        <dbReference type="EMBL" id="PVE53033.1"/>
    </source>
</evidence>
<dbReference type="InterPro" id="IPR004358">
    <property type="entry name" value="Sig_transdc_His_kin-like_C"/>
</dbReference>
<dbReference type="AlphaFoldDB" id="A0AA92C223"/>
<keyword evidence="6" id="KW-0902">Two-component regulatory system</keyword>
<keyword evidence="3" id="KW-0597">Phosphoprotein</keyword>
<dbReference type="Proteomes" id="UP000244335">
    <property type="component" value="Unassembled WGS sequence"/>
</dbReference>
<evidence type="ECO:0000313" key="11">
    <source>
        <dbReference type="Proteomes" id="UP000244335"/>
    </source>
</evidence>
<dbReference type="InterPro" id="IPR050736">
    <property type="entry name" value="Sensor_HK_Regulatory"/>
</dbReference>
<dbReference type="Pfam" id="PF00512">
    <property type="entry name" value="HisKA"/>
    <property type="match status" value="1"/>
</dbReference>
<sequence>MSVKKANSRQRAKKNVETGSDEAPVLERLRGSLTTIAGALRRKICAVPALMAGTTLSGFATVAEAQDGALFQRSARLFSSSETIAYSIFIGVVSATLFSIVWLVRQRGNIEAEVNEYRTALSEAQNKISKYEALISDKSRRIVIWEDTGERPEFVGQLPPETGVPSADSDFLAFGRWLRPTSAAPLEKAIELLRSQAQSFDLTIETQRGEVIEVQGRVSGGKAFARFIALNNMRAELAELRVERERLLSSMSTFQELLDSIEQPAWRRNNDGALIWVNHAYAIAVDATTPQQAVNEQRELLNTVTRQKIRATATPESPYHDRISTVVSGNRTFFDVVDIKTPSGSAGIAIDASDAETIREELKRTLKSNAETLDHLGTPVAIFDGEQRLQFYNQAFARLWGLDLVFLESKPGNSELLDRLRSAGKLPEQLSWKSWKETALSVYRALDTKTDLWHLPNGQTLRVIATAHPQGGATWVFENLTEQVDLQMRYNTLVKVQGETIDHLAEGVAVFGADGRIRLSNPAFRALWAITAEEAEAGKHIRSIEAVCAQSYEKPDGWRAFAQFITSFDDERPSKQGTLELLSGLVLDYAVIPLPDAQTMLTFVNMTDSVRAERALKEKNEALRKADELKNDFVQHVSYELRSPLTNIIGFTDLLKTPGMGELNDRQAEYLDHISTSSSVLLTIVNDILDLATVDAGIMHLNYAENDLNELLDDVAVQITDRLQESGVSLEIVAPAHLGSIVADHQRLKQILLKLLTNAVNFSPEGSAIRLTCQRSEGDFVFSVADQGPGIPEDMLKTVFDRFSTRGQGGRRTGAGLGLSIVESFVSLHQGTVTLDSRPGEGTVVTCRIPSHDQPQSIAAE</sequence>
<keyword evidence="7" id="KW-0175">Coiled coil</keyword>
<feature type="domain" description="Histidine kinase" evidence="9">
    <location>
        <begin position="636"/>
        <end position="853"/>
    </location>
</feature>
<organism evidence="10 11">
    <name type="scientific">Rhizobium rhizogenes</name>
    <name type="common">Agrobacterium rhizogenes</name>
    <dbReference type="NCBI Taxonomy" id="359"/>
    <lineage>
        <taxon>Bacteria</taxon>
        <taxon>Pseudomonadati</taxon>
        <taxon>Pseudomonadota</taxon>
        <taxon>Alphaproteobacteria</taxon>
        <taxon>Hyphomicrobiales</taxon>
        <taxon>Rhizobiaceae</taxon>
        <taxon>Rhizobium/Agrobacterium group</taxon>
        <taxon>Rhizobium</taxon>
    </lineage>
</organism>
<accession>A0AA92C223</accession>
<dbReference type="PROSITE" id="PS50109">
    <property type="entry name" value="HIS_KIN"/>
    <property type="match status" value="1"/>
</dbReference>